<feature type="non-terminal residue" evidence="3">
    <location>
        <position position="1"/>
    </location>
</feature>
<evidence type="ECO:0000313" key="4">
    <source>
        <dbReference type="Proteomes" id="UP001187471"/>
    </source>
</evidence>
<protein>
    <recommendedName>
        <fullName evidence="2">CSC1/OSCA1-like 7TM region domain-containing protein</fullName>
    </recommendedName>
</protein>
<dbReference type="EMBL" id="JAVXUO010000931">
    <property type="protein sequence ID" value="KAK2987881.1"/>
    <property type="molecule type" value="Genomic_DNA"/>
</dbReference>
<gene>
    <name evidence="3" type="ORF">RJ640_025648</name>
</gene>
<name>A0AA88RXM0_9ASTE</name>
<dbReference type="AlphaFoldDB" id="A0AA88RXM0"/>
<evidence type="ECO:0000313" key="3">
    <source>
        <dbReference type="EMBL" id="KAK2987881.1"/>
    </source>
</evidence>
<reference evidence="3" key="1">
    <citation type="submission" date="2022-12" db="EMBL/GenBank/DDBJ databases">
        <title>Draft genome assemblies for two species of Escallonia (Escalloniales).</title>
        <authorList>
            <person name="Chanderbali A."/>
            <person name="Dervinis C."/>
            <person name="Anghel I."/>
            <person name="Soltis D."/>
            <person name="Soltis P."/>
            <person name="Zapata F."/>
        </authorList>
    </citation>
    <scope>NUCLEOTIDE SEQUENCE</scope>
    <source>
        <strain evidence="3">UCBG92.1500</strain>
        <tissue evidence="3">Leaf</tissue>
    </source>
</reference>
<sequence>MVKGSAHATLASKILDDDCNSGLAVGLTSLLASVFRAPLTGTMVISLFKPSSIVPFLQGSKWLPYNEVIVGSKGTAVDEGGTRPSEGVISGSRVEDVANAASFFIAYVVTSGWTSTSSELFRLIPFISSSIKRAFCGDADDHFEVPSIPYHSEIPQIVFFGLLGITYFFLAPLILPFLLVYYCLGYIVYRNQSLIKKDRDEENDPTMADFHDKLASAYQDP</sequence>
<proteinExistence type="predicted"/>
<dbReference type="GO" id="GO:0005886">
    <property type="term" value="C:plasma membrane"/>
    <property type="evidence" value="ECO:0007669"/>
    <property type="project" value="TreeGrafter"/>
</dbReference>
<keyword evidence="1" id="KW-1133">Transmembrane helix</keyword>
<dbReference type="PANTHER" id="PTHR13018">
    <property type="entry name" value="PROBABLE MEMBRANE PROTEIN DUF221-RELATED"/>
    <property type="match status" value="1"/>
</dbReference>
<dbReference type="InterPro" id="IPR003864">
    <property type="entry name" value="CSC1/OSCA1-like_7TM"/>
</dbReference>
<dbReference type="PANTHER" id="PTHR13018:SF109">
    <property type="entry name" value="CSC1-LIKE PROTEIN HYP1"/>
    <property type="match status" value="1"/>
</dbReference>
<keyword evidence="1" id="KW-0472">Membrane</keyword>
<accession>A0AA88RXM0</accession>
<evidence type="ECO:0000259" key="2">
    <source>
        <dbReference type="Pfam" id="PF02714"/>
    </source>
</evidence>
<feature type="transmembrane region" description="Helical" evidence="1">
    <location>
        <begin position="157"/>
        <end position="189"/>
    </location>
</feature>
<comment type="caution">
    <text evidence="3">The sequence shown here is derived from an EMBL/GenBank/DDBJ whole genome shotgun (WGS) entry which is preliminary data.</text>
</comment>
<organism evidence="3 4">
    <name type="scientific">Escallonia rubra</name>
    <dbReference type="NCBI Taxonomy" id="112253"/>
    <lineage>
        <taxon>Eukaryota</taxon>
        <taxon>Viridiplantae</taxon>
        <taxon>Streptophyta</taxon>
        <taxon>Embryophyta</taxon>
        <taxon>Tracheophyta</taxon>
        <taxon>Spermatophyta</taxon>
        <taxon>Magnoliopsida</taxon>
        <taxon>eudicotyledons</taxon>
        <taxon>Gunneridae</taxon>
        <taxon>Pentapetalae</taxon>
        <taxon>asterids</taxon>
        <taxon>campanulids</taxon>
        <taxon>Escalloniales</taxon>
        <taxon>Escalloniaceae</taxon>
        <taxon>Escallonia</taxon>
    </lineage>
</organism>
<keyword evidence="1" id="KW-0812">Transmembrane</keyword>
<feature type="domain" description="CSC1/OSCA1-like 7TM region" evidence="2">
    <location>
        <begin position="96"/>
        <end position="194"/>
    </location>
</feature>
<dbReference type="Proteomes" id="UP001187471">
    <property type="component" value="Unassembled WGS sequence"/>
</dbReference>
<evidence type="ECO:0000256" key="1">
    <source>
        <dbReference type="SAM" id="Phobius"/>
    </source>
</evidence>
<dbReference type="InterPro" id="IPR045122">
    <property type="entry name" value="Csc1-like"/>
</dbReference>
<dbReference type="GO" id="GO:0005227">
    <property type="term" value="F:calcium-activated cation channel activity"/>
    <property type="evidence" value="ECO:0007669"/>
    <property type="project" value="InterPro"/>
</dbReference>
<keyword evidence="4" id="KW-1185">Reference proteome</keyword>
<dbReference type="Pfam" id="PF02714">
    <property type="entry name" value="RSN1_7TM"/>
    <property type="match status" value="1"/>
</dbReference>